<feature type="transmembrane region" description="Helical" evidence="5">
    <location>
        <begin position="253"/>
        <end position="270"/>
    </location>
</feature>
<dbReference type="InterPro" id="IPR051533">
    <property type="entry name" value="WaaL-like"/>
</dbReference>
<evidence type="ECO:0000256" key="4">
    <source>
        <dbReference type="ARBA" id="ARBA00023136"/>
    </source>
</evidence>
<feature type="transmembrane region" description="Helical" evidence="5">
    <location>
        <begin position="202"/>
        <end position="223"/>
    </location>
</feature>
<evidence type="ECO:0000256" key="5">
    <source>
        <dbReference type="SAM" id="Phobius"/>
    </source>
</evidence>
<comment type="caution">
    <text evidence="7">The sequence shown here is derived from an EMBL/GenBank/DDBJ whole genome shotgun (WGS) entry which is preliminary data.</text>
</comment>
<evidence type="ECO:0000256" key="2">
    <source>
        <dbReference type="ARBA" id="ARBA00022692"/>
    </source>
</evidence>
<accession>A0ABP7TR94</accession>
<evidence type="ECO:0000313" key="8">
    <source>
        <dbReference type="Proteomes" id="UP001500968"/>
    </source>
</evidence>
<feature type="domain" description="O-antigen ligase-related" evidence="6">
    <location>
        <begin position="239"/>
        <end position="386"/>
    </location>
</feature>
<reference evidence="8" key="1">
    <citation type="journal article" date="2019" name="Int. J. Syst. Evol. Microbiol.">
        <title>The Global Catalogue of Microorganisms (GCM) 10K type strain sequencing project: providing services to taxonomists for standard genome sequencing and annotation.</title>
        <authorList>
            <consortium name="The Broad Institute Genomics Platform"/>
            <consortium name="The Broad Institute Genome Sequencing Center for Infectious Disease"/>
            <person name="Wu L."/>
            <person name="Ma J."/>
        </authorList>
    </citation>
    <scope>NUCLEOTIDE SEQUENCE [LARGE SCALE GENOMIC DNA]</scope>
    <source>
        <strain evidence="8">JCM 17064</strain>
    </source>
</reference>
<evidence type="ECO:0000256" key="3">
    <source>
        <dbReference type="ARBA" id="ARBA00022989"/>
    </source>
</evidence>
<keyword evidence="2 5" id="KW-0812">Transmembrane</keyword>
<feature type="transmembrane region" description="Helical" evidence="5">
    <location>
        <begin position="230"/>
        <end position="247"/>
    </location>
</feature>
<evidence type="ECO:0000259" key="6">
    <source>
        <dbReference type="Pfam" id="PF04932"/>
    </source>
</evidence>
<dbReference type="RefSeq" id="WP_324691521.1">
    <property type="nucleotide sequence ID" value="NZ_BAABCR010000014.1"/>
</dbReference>
<feature type="transmembrane region" description="Helical" evidence="5">
    <location>
        <begin position="378"/>
        <end position="397"/>
    </location>
</feature>
<dbReference type="PANTHER" id="PTHR37422">
    <property type="entry name" value="TEICHURONIC ACID BIOSYNTHESIS PROTEIN TUAE"/>
    <property type="match status" value="1"/>
</dbReference>
<feature type="transmembrane region" description="Helical" evidence="5">
    <location>
        <begin position="404"/>
        <end position="430"/>
    </location>
</feature>
<sequence length="447" mass="50539">MNSEEKKYASLILLHMVIGMVIFYIPALSKSFAALVFIIGLFLVVKNQNKNQEVLLVSGYIVGSEILFRMSGGIIIYEYAKYCITFFMILGMYYNGFSKNAVPYWVFLILLIPGLLVATETLNLTTDLRKTISFNISGPICLGICSIYAYNKPLSINKLNQILLFTSLPIVSITVYLILYTPDLKEALVLGTGSNYFTSGGFGPNQVATIMGLGMFIFFSRLMLESKTKVLFIINILVTFFVVYRGLLTFSRGGMVTGFIMIVILLYYLYRSTQHRGKAKLNYIFGVMVLLFFAIWSYTSTQTDGLIEKRYANQDASGRVKESQLTGREEIFANEINSFINNPIFGIGVAKGVEDRLNLTQEVALSHSEISRMMAEHGMFGIVALLVLLFTPIVLFLDNRQHIFLWCFIVFWLLTINHAAMRISAAAFIYSLSLFKVYINEKNPLHR</sequence>
<evidence type="ECO:0000256" key="1">
    <source>
        <dbReference type="ARBA" id="ARBA00004141"/>
    </source>
</evidence>
<feature type="transmembrane region" description="Helical" evidence="5">
    <location>
        <begin position="101"/>
        <end position="119"/>
    </location>
</feature>
<comment type="subcellular location">
    <subcellularLocation>
        <location evidence="1">Membrane</location>
        <topology evidence="1">Multi-pass membrane protein</topology>
    </subcellularLocation>
</comment>
<keyword evidence="8" id="KW-1185">Reference proteome</keyword>
<proteinExistence type="predicted"/>
<keyword evidence="3 5" id="KW-1133">Transmembrane helix</keyword>
<feature type="transmembrane region" description="Helical" evidence="5">
    <location>
        <begin position="282"/>
        <end position="299"/>
    </location>
</feature>
<dbReference type="PANTHER" id="PTHR37422:SF17">
    <property type="entry name" value="O-ANTIGEN LIGASE"/>
    <property type="match status" value="1"/>
</dbReference>
<feature type="transmembrane region" description="Helical" evidence="5">
    <location>
        <begin position="131"/>
        <end position="150"/>
    </location>
</feature>
<evidence type="ECO:0000313" key="7">
    <source>
        <dbReference type="EMBL" id="GAA4030055.1"/>
    </source>
</evidence>
<dbReference type="GO" id="GO:0016874">
    <property type="term" value="F:ligase activity"/>
    <property type="evidence" value="ECO:0007669"/>
    <property type="project" value="UniProtKB-KW"/>
</dbReference>
<gene>
    <name evidence="7" type="ORF">GCM10022386_12400</name>
</gene>
<keyword evidence="4 5" id="KW-0472">Membrane</keyword>
<dbReference type="EMBL" id="BAABCR010000014">
    <property type="protein sequence ID" value="GAA4030055.1"/>
    <property type="molecule type" value="Genomic_DNA"/>
</dbReference>
<dbReference type="Proteomes" id="UP001500968">
    <property type="component" value="Unassembled WGS sequence"/>
</dbReference>
<dbReference type="InterPro" id="IPR007016">
    <property type="entry name" value="O-antigen_ligase-rel_domated"/>
</dbReference>
<dbReference type="Pfam" id="PF04932">
    <property type="entry name" value="Wzy_C"/>
    <property type="match status" value="1"/>
</dbReference>
<name>A0ABP7TR94_9FLAO</name>
<keyword evidence="7" id="KW-0436">Ligase</keyword>
<organism evidence="7 8">
    <name type="scientific">Flavobacterium cheonhonense</name>
    <dbReference type="NCBI Taxonomy" id="706185"/>
    <lineage>
        <taxon>Bacteria</taxon>
        <taxon>Pseudomonadati</taxon>
        <taxon>Bacteroidota</taxon>
        <taxon>Flavobacteriia</taxon>
        <taxon>Flavobacteriales</taxon>
        <taxon>Flavobacteriaceae</taxon>
        <taxon>Flavobacterium</taxon>
    </lineage>
</organism>
<protein>
    <submittedName>
        <fullName evidence="7">O-antigen ligase family protein</fullName>
    </submittedName>
</protein>
<feature type="transmembrane region" description="Helical" evidence="5">
    <location>
        <begin position="162"/>
        <end position="182"/>
    </location>
</feature>
<feature type="transmembrane region" description="Helical" evidence="5">
    <location>
        <begin position="12"/>
        <end position="45"/>
    </location>
</feature>